<keyword evidence="4" id="KW-0808">Transferase</keyword>
<evidence type="ECO:0000256" key="4">
    <source>
        <dbReference type="ARBA" id="ARBA00022679"/>
    </source>
</evidence>
<proteinExistence type="inferred from homology"/>
<dbReference type="GO" id="GO:0000215">
    <property type="term" value="F:tRNA 2'-phosphotransferase activity"/>
    <property type="evidence" value="ECO:0007669"/>
    <property type="project" value="UniProtKB-EC"/>
</dbReference>
<dbReference type="GO" id="GO:0006388">
    <property type="term" value="P:tRNA splicing, via endonucleolytic cleavage and ligation"/>
    <property type="evidence" value="ECO:0007669"/>
    <property type="project" value="TreeGrafter"/>
</dbReference>
<dbReference type="AlphaFoldDB" id="A0A6A4GQZ0"/>
<evidence type="ECO:0000256" key="6">
    <source>
        <dbReference type="ARBA" id="ARBA00047949"/>
    </source>
</evidence>
<dbReference type="InterPro" id="IPR042081">
    <property type="entry name" value="RNA_2'-PTrans_C"/>
</dbReference>
<evidence type="ECO:0000256" key="5">
    <source>
        <dbReference type="ARBA" id="ARBA00023027"/>
    </source>
</evidence>
<comment type="similarity">
    <text evidence="2">Belongs to the KptA/TPT1 family.</text>
</comment>
<protein>
    <recommendedName>
        <fullName evidence="3">2'-phosphotransferase</fullName>
        <ecNumber evidence="3">2.7.1.160</ecNumber>
    </recommendedName>
</protein>
<dbReference type="InterPro" id="IPR002745">
    <property type="entry name" value="Ptrans_KptA/Tpt1"/>
</dbReference>
<dbReference type="EMBL" id="ML769781">
    <property type="protein sequence ID" value="KAE9387783.1"/>
    <property type="molecule type" value="Genomic_DNA"/>
</dbReference>
<sequence length="287" mass="32162">MFSRSNISNWHIQTLFSSAKINPWRGYGTKSGGAATRKHFPNHADLQISKSLSWLLRHGGPSEGLQIRSDGYVRVKDLVRHTLRHPALRRTDFLQLERVVKADAKGRFTLNYEAQLGGSEGSDCWWIRANQGHSFETGDLELKRIGSAESIPVAVHGTTEEAWKSISIHGISRMTRNHIHLAQGFAGKDVDQVFRIRKSSRILIYLDVEKAVAGGIKFYLSSNGVILSPGNEVGYLEPKYFQRVEKLAVKQLQLVEGWEAPVEESNPQTTAKGPIQMQQEALLKYTG</sequence>
<dbReference type="OrthoDB" id="419694at2759"/>
<dbReference type="Pfam" id="PF01885">
    <property type="entry name" value="PTS_2-RNA"/>
    <property type="match status" value="1"/>
</dbReference>
<reference evidence="7" key="1">
    <citation type="journal article" date="2019" name="Environ. Microbiol.">
        <title>Fungal ecological strategies reflected in gene transcription - a case study of two litter decomposers.</title>
        <authorList>
            <person name="Barbi F."/>
            <person name="Kohler A."/>
            <person name="Barry K."/>
            <person name="Baskaran P."/>
            <person name="Daum C."/>
            <person name="Fauchery L."/>
            <person name="Ihrmark K."/>
            <person name="Kuo A."/>
            <person name="LaButti K."/>
            <person name="Lipzen A."/>
            <person name="Morin E."/>
            <person name="Grigoriev I.V."/>
            <person name="Henrissat B."/>
            <person name="Lindahl B."/>
            <person name="Martin F."/>
        </authorList>
    </citation>
    <scope>NUCLEOTIDE SEQUENCE</scope>
    <source>
        <strain evidence="7">JB14</strain>
    </source>
</reference>
<dbReference type="EC" id="2.7.1.160" evidence="3"/>
<evidence type="ECO:0000313" key="8">
    <source>
        <dbReference type="Proteomes" id="UP000799118"/>
    </source>
</evidence>
<dbReference type="Proteomes" id="UP000799118">
    <property type="component" value="Unassembled WGS sequence"/>
</dbReference>
<accession>A0A6A4GQZ0</accession>
<evidence type="ECO:0000313" key="7">
    <source>
        <dbReference type="EMBL" id="KAE9387783.1"/>
    </source>
</evidence>
<dbReference type="InterPro" id="IPR042080">
    <property type="entry name" value="RNA_2'-PTrans_N"/>
</dbReference>
<dbReference type="PANTHER" id="PTHR12684">
    <property type="entry name" value="PUTATIVE PHOSPHOTRANSFERASE"/>
    <property type="match status" value="1"/>
</dbReference>
<dbReference type="PANTHER" id="PTHR12684:SF2">
    <property type="entry name" value="TRNA 2'-PHOSPHOTRANSFERASE 1"/>
    <property type="match status" value="1"/>
</dbReference>
<comment type="catalytic activity">
    <reaction evidence="6">
        <text>2'-phospho-[ligated tRNA] + NAD(+) = mature tRNA + ADP-alpha-D-ribose 1'',2''-cyclic phosphate + nicotinamide</text>
        <dbReference type="Rhea" id="RHEA:23324"/>
        <dbReference type="Rhea" id="RHEA-COMP:11106"/>
        <dbReference type="Rhea" id="RHEA-COMP:11107"/>
        <dbReference type="ChEBI" id="CHEBI:17154"/>
        <dbReference type="ChEBI" id="CHEBI:57540"/>
        <dbReference type="ChEBI" id="CHEBI:76596"/>
        <dbReference type="ChEBI" id="CHEBI:82883"/>
        <dbReference type="ChEBI" id="CHEBI:85027"/>
        <dbReference type="EC" id="2.7.1.160"/>
    </reaction>
</comment>
<evidence type="ECO:0000256" key="2">
    <source>
        <dbReference type="ARBA" id="ARBA00009836"/>
    </source>
</evidence>
<keyword evidence="5" id="KW-0520">NAD</keyword>
<organism evidence="7 8">
    <name type="scientific">Gymnopus androsaceus JB14</name>
    <dbReference type="NCBI Taxonomy" id="1447944"/>
    <lineage>
        <taxon>Eukaryota</taxon>
        <taxon>Fungi</taxon>
        <taxon>Dikarya</taxon>
        <taxon>Basidiomycota</taxon>
        <taxon>Agaricomycotina</taxon>
        <taxon>Agaricomycetes</taxon>
        <taxon>Agaricomycetidae</taxon>
        <taxon>Agaricales</taxon>
        <taxon>Marasmiineae</taxon>
        <taxon>Omphalotaceae</taxon>
        <taxon>Gymnopus</taxon>
    </lineage>
</organism>
<keyword evidence="8" id="KW-1185">Reference proteome</keyword>
<comment type="function">
    <text evidence="1">Catalyzes the last step of tRNA splicing, the transfer of the splice junction 2'-phosphate from ligated tRNA to NAD to produce ADP-ribose 1''-2'' cyclic phosphate.</text>
</comment>
<dbReference type="Gene3D" id="1.10.10.970">
    <property type="entry name" value="RNA 2'-phosphotransferase, Tpt1/KptA family, N-terminal domain"/>
    <property type="match status" value="1"/>
</dbReference>
<dbReference type="Gene3D" id="3.20.170.30">
    <property type="match status" value="1"/>
</dbReference>
<evidence type="ECO:0000256" key="1">
    <source>
        <dbReference type="ARBA" id="ARBA00003343"/>
    </source>
</evidence>
<evidence type="ECO:0000256" key="3">
    <source>
        <dbReference type="ARBA" id="ARBA00012007"/>
    </source>
</evidence>
<name>A0A6A4GQZ0_9AGAR</name>
<dbReference type="SUPFAM" id="SSF56399">
    <property type="entry name" value="ADP-ribosylation"/>
    <property type="match status" value="1"/>
</dbReference>
<gene>
    <name evidence="7" type="ORF">BT96DRAFT_837223</name>
</gene>